<evidence type="ECO:0000256" key="6">
    <source>
        <dbReference type="PIRNR" id="PIRNR001123"/>
    </source>
</evidence>
<keyword evidence="3" id="KW-0645">Protease</keyword>
<dbReference type="InterPro" id="IPR051464">
    <property type="entry name" value="Peptidase_M42_aminopept"/>
</dbReference>
<comment type="similarity">
    <text evidence="1 6">Belongs to the peptidase M42 family.</text>
</comment>
<dbReference type="Pfam" id="PF05343">
    <property type="entry name" value="Peptidase_M42"/>
    <property type="match status" value="1"/>
</dbReference>
<feature type="binding site" evidence="8">
    <location>
        <position position="228"/>
    </location>
    <ligand>
        <name>Zn(2+)</name>
        <dbReference type="ChEBI" id="CHEBI:29105"/>
        <label>1</label>
    </ligand>
</feature>
<keyword evidence="2 9" id="KW-0031">Aminopeptidase</keyword>
<keyword evidence="4 8" id="KW-0479">Metal-binding</keyword>
<name>A0A0C7NJN5_DEFTU</name>
<dbReference type="SUPFAM" id="SSF101821">
    <property type="entry name" value="Aminopeptidase/glucanase lid domain"/>
    <property type="match status" value="1"/>
</dbReference>
<dbReference type="GO" id="GO:0006508">
    <property type="term" value="P:proteolysis"/>
    <property type="evidence" value="ECO:0007669"/>
    <property type="project" value="UniProtKB-KW"/>
</dbReference>
<proteinExistence type="inferred from homology"/>
<dbReference type="OrthoDB" id="48055at2"/>
<evidence type="ECO:0000256" key="7">
    <source>
        <dbReference type="PIRSR" id="PIRSR001123-1"/>
    </source>
</evidence>
<organism evidence="9 10">
    <name type="scientific">Defluviitoga tunisiensis</name>
    <dbReference type="NCBI Taxonomy" id="1006576"/>
    <lineage>
        <taxon>Bacteria</taxon>
        <taxon>Thermotogati</taxon>
        <taxon>Thermotogota</taxon>
        <taxon>Thermotogae</taxon>
        <taxon>Petrotogales</taxon>
        <taxon>Petrotogaceae</taxon>
        <taxon>Defluviitoga</taxon>
    </lineage>
</organism>
<evidence type="ECO:0000256" key="8">
    <source>
        <dbReference type="PIRSR" id="PIRSR001123-2"/>
    </source>
</evidence>
<dbReference type="EMBL" id="LN824141">
    <property type="protein sequence ID" value="CEP78166.1"/>
    <property type="molecule type" value="Genomic_DNA"/>
</dbReference>
<feature type="binding site" evidence="8">
    <location>
        <position position="206"/>
    </location>
    <ligand>
        <name>Zn(2+)</name>
        <dbReference type="ChEBI" id="CHEBI:29105"/>
        <label>2</label>
    </ligand>
</feature>
<dbReference type="GO" id="GO:0046872">
    <property type="term" value="F:metal ion binding"/>
    <property type="evidence" value="ECO:0007669"/>
    <property type="project" value="UniProtKB-UniRule"/>
</dbReference>
<evidence type="ECO:0000256" key="4">
    <source>
        <dbReference type="ARBA" id="ARBA00022723"/>
    </source>
</evidence>
<dbReference type="KEGG" id="dtn:DTL3_0859"/>
<dbReference type="PANTHER" id="PTHR32481:SF6">
    <property type="entry name" value="ENDOGLUCANASE"/>
    <property type="match status" value="1"/>
</dbReference>
<reference evidence="10" key="1">
    <citation type="submission" date="2014-11" db="EMBL/GenBank/DDBJ databases">
        <authorList>
            <person name="Wibberg D."/>
        </authorList>
    </citation>
    <scope>NUCLEOTIDE SEQUENCE [LARGE SCALE GENOMIC DNA]</scope>
    <source>
        <strain evidence="10">L3</strain>
    </source>
</reference>
<protein>
    <submittedName>
        <fullName evidence="9">M42 glutamyl aminopeptidase</fullName>
        <ecNumber evidence="9">3.4.11.7</ecNumber>
    </submittedName>
</protein>
<dbReference type="InterPro" id="IPR023367">
    <property type="entry name" value="Peptidase_M42_dom2"/>
</dbReference>
<evidence type="ECO:0000256" key="1">
    <source>
        <dbReference type="ARBA" id="ARBA00006272"/>
    </source>
</evidence>
<evidence type="ECO:0000313" key="9">
    <source>
        <dbReference type="EMBL" id="CEP78166.1"/>
    </source>
</evidence>
<evidence type="ECO:0000256" key="5">
    <source>
        <dbReference type="ARBA" id="ARBA00022801"/>
    </source>
</evidence>
<evidence type="ECO:0000256" key="2">
    <source>
        <dbReference type="ARBA" id="ARBA00022438"/>
    </source>
</evidence>
<keyword evidence="5 9" id="KW-0378">Hydrolase</keyword>
<dbReference type="GO" id="GO:0004230">
    <property type="term" value="F:glutamyl aminopeptidase activity"/>
    <property type="evidence" value="ECO:0007669"/>
    <property type="project" value="UniProtKB-EC"/>
</dbReference>
<dbReference type="SUPFAM" id="SSF53187">
    <property type="entry name" value="Zn-dependent exopeptidases"/>
    <property type="match status" value="1"/>
</dbReference>
<dbReference type="Proteomes" id="UP000032809">
    <property type="component" value="Chromosome I"/>
</dbReference>
<sequence>MDTKDLIKNLSDSFGVTSFENCTFPLIEQFLLEINQDIKLEKIGIGNLVATYGQGNPKIAFFAHVDEIGIVISNIIDDTFARIEAVGGVDPRTLVGKRVCFRTENGEKLGVIGFLAPHLQKPEDKDKSPSFDELFVDFSVSGGTKDINVGDIGVINVEAKDLENDQIVGKAIDNRAGVAVLIKSFEYLQNLKFDGQLMLSFNKGEEVGLVGAKGAAEYLQPDYAVVVDVTFGERLPENVESFKIGEGPVITIGAPINRCVYDDLVKTAKDNNIKYQIEAVPSRSGTETDIVQIVGQGIKTGLVSVPILNMHSPSEVVNINDIDRAAKLLAMFALNMSLKTKGSLNV</sequence>
<feature type="binding site" evidence="8">
    <location>
        <position position="64"/>
    </location>
    <ligand>
        <name>Zn(2+)</name>
        <dbReference type="ChEBI" id="CHEBI:29105"/>
        <label>1</label>
    </ligand>
</feature>
<dbReference type="STRING" id="1006576.DTL3_0859"/>
<evidence type="ECO:0000313" key="10">
    <source>
        <dbReference type="Proteomes" id="UP000032809"/>
    </source>
</evidence>
<dbReference type="Gene3D" id="3.40.630.10">
    <property type="entry name" value="Zn peptidases"/>
    <property type="match status" value="1"/>
</dbReference>
<dbReference type="EC" id="3.4.11.7" evidence="9"/>
<dbReference type="AlphaFoldDB" id="A0A0C7NJN5"/>
<dbReference type="PIRSF" id="PIRSF001123">
    <property type="entry name" value="PepA_GA"/>
    <property type="match status" value="1"/>
</dbReference>
<dbReference type="RefSeq" id="WP_045087671.1">
    <property type="nucleotide sequence ID" value="NZ_LN824141.1"/>
</dbReference>
<comment type="cofactor">
    <cofactor evidence="8">
        <name>a divalent metal cation</name>
        <dbReference type="ChEBI" id="CHEBI:60240"/>
    </cofactor>
    <text evidence="8">Binds 2 divalent metal cations per subunit.</text>
</comment>
<keyword evidence="10" id="KW-1185">Reference proteome</keyword>
<dbReference type="Gene3D" id="2.40.30.40">
    <property type="entry name" value="Peptidase M42, domain 2"/>
    <property type="match status" value="1"/>
</dbReference>
<dbReference type="InterPro" id="IPR008007">
    <property type="entry name" value="Peptidase_M42"/>
</dbReference>
<gene>
    <name evidence="9" type="ORF">DTL3_0859</name>
</gene>
<dbReference type="PANTHER" id="PTHR32481">
    <property type="entry name" value="AMINOPEPTIDASE"/>
    <property type="match status" value="1"/>
</dbReference>
<dbReference type="PATRIC" id="fig|1006576.9.peg.846"/>
<dbReference type="HOGENOM" id="CLU_047249_1_0_0"/>
<evidence type="ECO:0000256" key="3">
    <source>
        <dbReference type="ARBA" id="ARBA00022670"/>
    </source>
</evidence>
<feature type="binding site" evidence="8">
    <location>
        <position position="173"/>
    </location>
    <ligand>
        <name>Zn(2+)</name>
        <dbReference type="ChEBI" id="CHEBI:29105"/>
        <label>2</label>
    </ligand>
</feature>
<feature type="active site" description="Proton acceptor" evidence="7">
    <location>
        <position position="205"/>
    </location>
</feature>
<feature type="binding site" evidence="8">
    <location>
        <position position="173"/>
    </location>
    <ligand>
        <name>Zn(2+)</name>
        <dbReference type="ChEBI" id="CHEBI:29105"/>
        <label>1</label>
    </ligand>
</feature>
<feature type="binding site" evidence="8">
    <location>
        <position position="311"/>
    </location>
    <ligand>
        <name>Zn(2+)</name>
        <dbReference type="ChEBI" id="CHEBI:29105"/>
        <label>2</label>
    </ligand>
</feature>
<accession>A0A0C7NJN5</accession>